<dbReference type="GO" id="GO:0032543">
    <property type="term" value="P:mitochondrial translation"/>
    <property type="evidence" value="ECO:0007669"/>
    <property type="project" value="InterPro"/>
</dbReference>
<keyword evidence="1" id="KW-0496">Mitochondrion</keyword>
<accession>A0A8H7AQY5</accession>
<gene>
    <name evidence="2" type="ORF">GJ744_003157</name>
</gene>
<dbReference type="GO" id="GO:0005763">
    <property type="term" value="C:mitochondrial small ribosomal subunit"/>
    <property type="evidence" value="ECO:0007669"/>
    <property type="project" value="TreeGrafter"/>
</dbReference>
<dbReference type="AlphaFoldDB" id="A0A8H7AQY5"/>
<dbReference type="InterPro" id="IPR017264">
    <property type="entry name" value="Ribosomal_mS37_fun"/>
</dbReference>
<dbReference type="GO" id="GO:0003735">
    <property type="term" value="F:structural constituent of ribosome"/>
    <property type="evidence" value="ECO:0007669"/>
    <property type="project" value="InterPro"/>
</dbReference>
<name>A0A8H7AQY5_9EURO</name>
<dbReference type="EMBL" id="JAACFV010000016">
    <property type="protein sequence ID" value="KAF7511924.1"/>
    <property type="molecule type" value="Genomic_DNA"/>
</dbReference>
<keyword evidence="1" id="KW-0687">Ribonucleoprotein</keyword>
<comment type="similarity">
    <text evidence="1">Belongs to the mitochondrion-specific ribosomal protein mS37 family.</text>
</comment>
<comment type="subcellular location">
    <subcellularLocation>
        <location evidence="1">Mitochondrion</location>
    </subcellularLocation>
</comment>
<evidence type="ECO:0000313" key="3">
    <source>
        <dbReference type="Proteomes" id="UP000606974"/>
    </source>
</evidence>
<evidence type="ECO:0000256" key="1">
    <source>
        <dbReference type="PIRNR" id="PIRNR037706"/>
    </source>
</evidence>
<evidence type="ECO:0000313" key="2">
    <source>
        <dbReference type="EMBL" id="KAF7511924.1"/>
    </source>
</evidence>
<dbReference type="PANTHER" id="PTHR28066:SF1">
    <property type="entry name" value="SMALL RIBOSOMAL SUBUNIT PROTEIN MS37"/>
    <property type="match status" value="1"/>
</dbReference>
<organism evidence="2 3">
    <name type="scientific">Endocarpon pusillum</name>
    <dbReference type="NCBI Taxonomy" id="364733"/>
    <lineage>
        <taxon>Eukaryota</taxon>
        <taxon>Fungi</taxon>
        <taxon>Dikarya</taxon>
        <taxon>Ascomycota</taxon>
        <taxon>Pezizomycotina</taxon>
        <taxon>Eurotiomycetes</taxon>
        <taxon>Chaetothyriomycetidae</taxon>
        <taxon>Verrucariales</taxon>
        <taxon>Verrucariaceae</taxon>
        <taxon>Endocarpon</taxon>
    </lineage>
</organism>
<protein>
    <recommendedName>
        <fullName evidence="1">Small ribosomal subunit protein mS37</fullName>
    </recommendedName>
</protein>
<keyword evidence="1" id="KW-0689">Ribosomal protein</keyword>
<sequence length="101" mass="10966">MPPKGAPTQLKPIRLQSISALRVKRPDKQQTNPCQGAMSVMLSCWASSGLGTTTCMAAEQSLRNCMDAPKPPKTNKSTVNYHLARLYPKISGPQRRKGSLG</sequence>
<keyword evidence="3" id="KW-1185">Reference proteome</keyword>
<dbReference type="Proteomes" id="UP000606974">
    <property type="component" value="Unassembled WGS sequence"/>
</dbReference>
<dbReference type="PANTHER" id="PTHR28066">
    <property type="entry name" value="37S RIBOSOMAL PROTEIN MRP10, MITOCHONDRIAL"/>
    <property type="match status" value="1"/>
</dbReference>
<reference evidence="2" key="1">
    <citation type="submission" date="2020-02" db="EMBL/GenBank/DDBJ databases">
        <authorList>
            <person name="Palmer J.M."/>
        </authorList>
    </citation>
    <scope>NUCLEOTIDE SEQUENCE</scope>
    <source>
        <strain evidence="2">EPUS1.4</strain>
        <tissue evidence="2">Thallus</tissue>
    </source>
</reference>
<comment type="subunit">
    <text evidence="1">Component of the mitochondrial small ribosomal subunit.</text>
</comment>
<proteinExistence type="inferred from homology"/>
<dbReference type="PIRSF" id="PIRSF037706">
    <property type="entry name" value="MRP10"/>
    <property type="match status" value="1"/>
</dbReference>
<comment type="function">
    <text evidence="1">Component of the mitochondrial ribosome (mitoribosome), a dedicated translation machinery responsible for the synthesis of mitochondrial genome-encoded proteins, including at least some of the essential transmembrane subunits of the mitochondrial respiratory chain. The mitoribosomes are attached to the mitochondrial inner membrane and translation products are cotranslationally integrated into the membrane.</text>
</comment>
<dbReference type="OrthoDB" id="2210at2759"/>
<comment type="caution">
    <text evidence="2">The sequence shown here is derived from an EMBL/GenBank/DDBJ whole genome shotgun (WGS) entry which is preliminary data.</text>
</comment>